<sequence length="232" mass="26277">MIATFCLHKQAPEMHSMQVIVLLTDLNLEVLVQPFFLLPVLGGYCKGILCEWIHVRYSLYFSCCRFSMRAPLLSAYFRASGAGIRPSSRALSNLDWFGLTMTIRRVPLRIVSCVGNRAVRVVVLVILTSAFIYTFQTNFDESQSEQLIDLHGLGWIRERGPHVIIKRMPNVTQTIPLGFFVIITLAIVLDIGMVAHTRWYVYNGTKRSASSVKRIVGLPNTLFVLCFMDDSE</sequence>
<reference evidence="1" key="2">
    <citation type="submission" date="2022-06" db="UniProtKB">
        <authorList>
            <consortium name="EnsemblMetazoa"/>
        </authorList>
    </citation>
    <scope>IDENTIFICATION</scope>
    <source>
        <strain evidence="1">PS312</strain>
    </source>
</reference>
<dbReference type="InterPro" id="IPR019429">
    <property type="entry name" value="7TM_GPCR_serpentine_rcpt_Sri"/>
</dbReference>
<dbReference type="PANTHER" id="PTHR22941:SF26">
    <property type="entry name" value="SERPENTINE RECEPTOR, CLASS H"/>
    <property type="match status" value="1"/>
</dbReference>
<dbReference type="InterPro" id="IPR053220">
    <property type="entry name" value="Nematode_rcpt-like_serp_H"/>
</dbReference>
<evidence type="ECO:0000313" key="2">
    <source>
        <dbReference type="Proteomes" id="UP000005239"/>
    </source>
</evidence>
<dbReference type="EnsemblMetazoa" id="PPA41428.1">
    <property type="protein sequence ID" value="PPA41428.1"/>
    <property type="gene ID" value="WBGene00279797"/>
</dbReference>
<keyword evidence="2" id="KW-1185">Reference proteome</keyword>
<dbReference type="Pfam" id="PF10327">
    <property type="entry name" value="7TM_GPCR_Sri"/>
    <property type="match status" value="1"/>
</dbReference>
<accession>A0A8R1UXR4</accession>
<gene>
    <name evidence="1" type="primary">WBGene00279797</name>
</gene>
<evidence type="ECO:0000313" key="1">
    <source>
        <dbReference type="EnsemblMetazoa" id="PPA41428.1"/>
    </source>
</evidence>
<dbReference type="AlphaFoldDB" id="A0A2A6CLU7"/>
<accession>A0A2A6CLU7</accession>
<proteinExistence type="predicted"/>
<protein>
    <submittedName>
        <fullName evidence="1">G protein-coupled receptor</fullName>
    </submittedName>
</protein>
<name>A0A2A6CLU7_PRIPA</name>
<dbReference type="PANTHER" id="PTHR22941">
    <property type="entry name" value="SERPENTINE RECEPTOR"/>
    <property type="match status" value="1"/>
</dbReference>
<dbReference type="Proteomes" id="UP000005239">
    <property type="component" value="Unassembled WGS sequence"/>
</dbReference>
<organism evidence="1 2">
    <name type="scientific">Pristionchus pacificus</name>
    <name type="common">Parasitic nematode worm</name>
    <dbReference type="NCBI Taxonomy" id="54126"/>
    <lineage>
        <taxon>Eukaryota</taxon>
        <taxon>Metazoa</taxon>
        <taxon>Ecdysozoa</taxon>
        <taxon>Nematoda</taxon>
        <taxon>Chromadorea</taxon>
        <taxon>Rhabditida</taxon>
        <taxon>Rhabditina</taxon>
        <taxon>Diplogasteromorpha</taxon>
        <taxon>Diplogasteroidea</taxon>
        <taxon>Neodiplogasteridae</taxon>
        <taxon>Pristionchus</taxon>
    </lineage>
</organism>
<reference evidence="2" key="1">
    <citation type="journal article" date="2008" name="Nat. Genet.">
        <title>The Pristionchus pacificus genome provides a unique perspective on nematode lifestyle and parasitism.</title>
        <authorList>
            <person name="Dieterich C."/>
            <person name="Clifton S.W."/>
            <person name="Schuster L.N."/>
            <person name="Chinwalla A."/>
            <person name="Delehaunty K."/>
            <person name="Dinkelacker I."/>
            <person name="Fulton L."/>
            <person name="Fulton R."/>
            <person name="Godfrey J."/>
            <person name="Minx P."/>
            <person name="Mitreva M."/>
            <person name="Roeseler W."/>
            <person name="Tian H."/>
            <person name="Witte H."/>
            <person name="Yang S.P."/>
            <person name="Wilson R.K."/>
            <person name="Sommer R.J."/>
        </authorList>
    </citation>
    <scope>NUCLEOTIDE SEQUENCE [LARGE SCALE GENOMIC DNA]</scope>
    <source>
        <strain evidence="2">PS312</strain>
    </source>
</reference>